<protein>
    <submittedName>
        <fullName evidence="2">Uncharacterized protein</fullName>
    </submittedName>
</protein>
<accession>A0A310SEL5</accession>
<evidence type="ECO:0000313" key="2">
    <source>
        <dbReference type="EMBL" id="OAD59700.1"/>
    </source>
</evidence>
<feature type="compositionally biased region" description="Basic residues" evidence="1">
    <location>
        <begin position="91"/>
        <end position="100"/>
    </location>
</feature>
<name>A0A310SEL5_9HYME</name>
<sequence>MKFSDTLILMLSYTNCITTVPPKYSSEPNLSCTETYCNNVEPRDIVLQNIFTRSSMRQGKEEGNEKRFHARCYPTNGRGEPPKTSSNTRINGHRAGTRRQKVYDETPWREERKDEI</sequence>
<feature type="compositionally biased region" description="Basic and acidic residues" evidence="1">
    <location>
        <begin position="58"/>
        <end position="67"/>
    </location>
</feature>
<gene>
    <name evidence="2" type="ORF">WN48_08869</name>
</gene>
<keyword evidence="3" id="KW-1185">Reference proteome</keyword>
<dbReference type="EMBL" id="KQ760631">
    <property type="protein sequence ID" value="OAD59700.1"/>
    <property type="molecule type" value="Genomic_DNA"/>
</dbReference>
<evidence type="ECO:0000313" key="3">
    <source>
        <dbReference type="Proteomes" id="UP000250275"/>
    </source>
</evidence>
<dbReference type="Proteomes" id="UP000250275">
    <property type="component" value="Unassembled WGS sequence"/>
</dbReference>
<proteinExistence type="predicted"/>
<feature type="compositionally biased region" description="Basic and acidic residues" evidence="1">
    <location>
        <begin position="101"/>
        <end position="116"/>
    </location>
</feature>
<organism evidence="2 3">
    <name type="scientific">Eufriesea mexicana</name>
    <dbReference type="NCBI Taxonomy" id="516756"/>
    <lineage>
        <taxon>Eukaryota</taxon>
        <taxon>Metazoa</taxon>
        <taxon>Ecdysozoa</taxon>
        <taxon>Arthropoda</taxon>
        <taxon>Hexapoda</taxon>
        <taxon>Insecta</taxon>
        <taxon>Pterygota</taxon>
        <taxon>Neoptera</taxon>
        <taxon>Endopterygota</taxon>
        <taxon>Hymenoptera</taxon>
        <taxon>Apocrita</taxon>
        <taxon>Aculeata</taxon>
        <taxon>Apoidea</taxon>
        <taxon>Anthophila</taxon>
        <taxon>Apidae</taxon>
        <taxon>Eufriesea</taxon>
    </lineage>
</organism>
<dbReference type="AlphaFoldDB" id="A0A310SEL5"/>
<evidence type="ECO:0000256" key="1">
    <source>
        <dbReference type="SAM" id="MobiDB-lite"/>
    </source>
</evidence>
<feature type="region of interest" description="Disordered" evidence="1">
    <location>
        <begin position="54"/>
        <end position="116"/>
    </location>
</feature>
<reference evidence="2 3" key="1">
    <citation type="submission" date="2015-07" db="EMBL/GenBank/DDBJ databases">
        <title>The genome of Eufriesea mexicana.</title>
        <authorList>
            <person name="Pan H."/>
            <person name="Kapheim K."/>
        </authorList>
    </citation>
    <scope>NUCLEOTIDE SEQUENCE [LARGE SCALE GENOMIC DNA]</scope>
    <source>
        <strain evidence="2">0111107269</strain>
        <tissue evidence="2">Whole body</tissue>
    </source>
</reference>